<evidence type="ECO:0000256" key="5">
    <source>
        <dbReference type="PIRSR" id="PIRSR606118-50"/>
    </source>
</evidence>
<evidence type="ECO:0000313" key="9">
    <source>
        <dbReference type="Proteomes" id="UP000307000"/>
    </source>
</evidence>
<dbReference type="InterPro" id="IPR050639">
    <property type="entry name" value="SSR_resolvase"/>
</dbReference>
<feature type="active site" description="O-(5'-phospho-DNA)-serine intermediate" evidence="5 6">
    <location>
        <position position="65"/>
    </location>
</feature>
<evidence type="ECO:0000256" key="1">
    <source>
        <dbReference type="ARBA" id="ARBA00009913"/>
    </source>
</evidence>
<dbReference type="InterPro" id="IPR006120">
    <property type="entry name" value="Resolvase_HTH_dom"/>
</dbReference>
<dbReference type="InterPro" id="IPR036162">
    <property type="entry name" value="Resolvase-like_N_sf"/>
</dbReference>
<dbReference type="SMART" id="SM00857">
    <property type="entry name" value="Resolvase"/>
    <property type="match status" value="1"/>
</dbReference>
<dbReference type="AlphaFoldDB" id="A0A5B7WWZ8"/>
<keyword evidence="3" id="KW-0238">DNA-binding</keyword>
<name>A0A5B7WWZ8_9MICC</name>
<dbReference type="EMBL" id="CP034412">
    <property type="protein sequence ID" value="QCY47804.1"/>
    <property type="molecule type" value="Genomic_DNA"/>
</dbReference>
<dbReference type="PANTHER" id="PTHR30461">
    <property type="entry name" value="DNA-INVERTASE FROM LAMBDOID PROPHAGE"/>
    <property type="match status" value="1"/>
</dbReference>
<dbReference type="Pfam" id="PF00239">
    <property type="entry name" value="Resolvase"/>
    <property type="match status" value="1"/>
</dbReference>
<gene>
    <name evidence="8" type="ORF">GcLGCM259_2089</name>
</gene>
<dbReference type="Proteomes" id="UP000307000">
    <property type="component" value="Chromosome"/>
</dbReference>
<organism evidence="8 9">
    <name type="scientific">Glutamicibacter creatinolyticus</name>
    <dbReference type="NCBI Taxonomy" id="162496"/>
    <lineage>
        <taxon>Bacteria</taxon>
        <taxon>Bacillati</taxon>
        <taxon>Actinomycetota</taxon>
        <taxon>Actinomycetes</taxon>
        <taxon>Micrococcales</taxon>
        <taxon>Micrococcaceae</taxon>
        <taxon>Glutamicibacter</taxon>
    </lineage>
</organism>
<dbReference type="KEGG" id="gcr:GcLGCM259_2089"/>
<dbReference type="Pfam" id="PF02796">
    <property type="entry name" value="HTH_7"/>
    <property type="match status" value="1"/>
</dbReference>
<evidence type="ECO:0000256" key="6">
    <source>
        <dbReference type="PROSITE-ProRule" id="PRU10137"/>
    </source>
</evidence>
<dbReference type="InterPro" id="IPR006119">
    <property type="entry name" value="Resolv_N"/>
</dbReference>
<dbReference type="InterPro" id="IPR006118">
    <property type="entry name" value="Recombinase_CS"/>
</dbReference>
<protein>
    <submittedName>
        <fullName evidence="8">Recombinase family protein</fullName>
    </submittedName>
</protein>
<keyword evidence="2" id="KW-0229">DNA integration</keyword>
<comment type="similarity">
    <text evidence="1">Belongs to the site-specific recombinase resolvase family.</text>
</comment>
<evidence type="ECO:0000256" key="2">
    <source>
        <dbReference type="ARBA" id="ARBA00022908"/>
    </source>
</evidence>
<accession>A0A5B7WWZ8</accession>
<evidence type="ECO:0000256" key="4">
    <source>
        <dbReference type="ARBA" id="ARBA00023172"/>
    </source>
</evidence>
<evidence type="ECO:0000256" key="3">
    <source>
        <dbReference type="ARBA" id="ARBA00023125"/>
    </source>
</evidence>
<dbReference type="PROSITE" id="PS00398">
    <property type="entry name" value="RECOMBINASES_2"/>
    <property type="match status" value="1"/>
</dbReference>
<feature type="domain" description="Resolvase/invertase-type recombinase catalytic" evidence="7">
    <location>
        <begin position="57"/>
        <end position="193"/>
    </location>
</feature>
<evidence type="ECO:0000259" key="7">
    <source>
        <dbReference type="PROSITE" id="PS51736"/>
    </source>
</evidence>
<keyword evidence="9" id="KW-1185">Reference proteome</keyword>
<dbReference type="PANTHER" id="PTHR30461:SF2">
    <property type="entry name" value="SERINE RECOMBINASE PINE-RELATED"/>
    <property type="match status" value="1"/>
</dbReference>
<reference evidence="8 9" key="1">
    <citation type="submission" date="2018-12" db="EMBL/GenBank/DDBJ databases">
        <title>Complete Genome Sequence of Glutamicibacter creatinolyticus strain LGCM259,isolated from an abscess of a 12-year-old mare in Italy.</title>
        <authorList>
            <person name="Santos R.G."/>
            <person name="Silva A.L."/>
            <person name="Seyffert N."/>
            <person name="Castro T.L.P."/>
            <person name="Attili A.R."/>
            <person name="Rifici C."/>
            <person name="Mazzullo G."/>
            <person name="Brenig B."/>
            <person name="Venanzi F."/>
            <person name="Azevedo V."/>
        </authorList>
    </citation>
    <scope>NUCLEOTIDE SEQUENCE [LARGE SCALE GENOMIC DNA]</scope>
    <source>
        <strain evidence="8 9">LGCM 259</strain>
    </source>
</reference>
<dbReference type="Gene3D" id="3.40.50.1390">
    <property type="entry name" value="Resolvase, N-terminal catalytic domain"/>
    <property type="match status" value="1"/>
</dbReference>
<dbReference type="CDD" id="cd03768">
    <property type="entry name" value="SR_ResInv"/>
    <property type="match status" value="1"/>
</dbReference>
<dbReference type="GO" id="GO:0000150">
    <property type="term" value="F:DNA strand exchange activity"/>
    <property type="evidence" value="ECO:0007669"/>
    <property type="project" value="InterPro"/>
</dbReference>
<sequence>MLPCRPASRSFTGTSADNFGSWQHWQVSGSARLPYDPTEKMPGRGTLNGTLPIMTGLRIGYARVSTNDQDLTALKNALMASGVAPEKNFTDQGRTGTNRARSGLSEAMAACRAGDTLVVMKLDRMARSLRDAIDIVDELTGREVKLSIGGSVHDPIDLVGKLLFNVLAMVAEFEADLIRARTREGMAVARTKGRLRGKPPRLSSKQEAHLVELHRAGNQTTTELGELFSVARSTVYRALRRAMNPSSRVGHLFSAQVSTLDYCAKSSPVQSPSEIFMSMAGCAGLESRWLVCSRLRKMTTMLACTGTNSVSGSRSDIRASRFCQVPSA</sequence>
<dbReference type="SUPFAM" id="SSF53041">
    <property type="entry name" value="Resolvase-like"/>
    <property type="match status" value="1"/>
</dbReference>
<proteinExistence type="inferred from homology"/>
<evidence type="ECO:0000313" key="8">
    <source>
        <dbReference type="EMBL" id="QCY47804.1"/>
    </source>
</evidence>
<dbReference type="GO" id="GO:0003677">
    <property type="term" value="F:DNA binding"/>
    <property type="evidence" value="ECO:0007669"/>
    <property type="project" value="UniProtKB-KW"/>
</dbReference>
<dbReference type="GO" id="GO:0015074">
    <property type="term" value="P:DNA integration"/>
    <property type="evidence" value="ECO:0007669"/>
    <property type="project" value="UniProtKB-KW"/>
</dbReference>
<dbReference type="PROSITE" id="PS51736">
    <property type="entry name" value="RECOMBINASES_3"/>
    <property type="match status" value="1"/>
</dbReference>
<dbReference type="PROSITE" id="PS00397">
    <property type="entry name" value="RECOMBINASES_1"/>
    <property type="match status" value="1"/>
</dbReference>
<keyword evidence="4" id="KW-0233">DNA recombination</keyword>